<proteinExistence type="predicted"/>
<dbReference type="KEGG" id="hxa:Halxa_1122"/>
<dbReference type="eggNOG" id="arCOG01915">
    <property type="taxonomic scope" value="Archaea"/>
</dbReference>
<evidence type="ECO:0000313" key="2">
    <source>
        <dbReference type="Proteomes" id="UP000006794"/>
    </source>
</evidence>
<reference evidence="1 2" key="1">
    <citation type="journal article" date="2012" name="Stand. Genomic Sci.">
        <title>Complete genome sequence of Halopiger xanaduensis type strain (SH-6(T)).</title>
        <authorList>
            <person name="Anderson I."/>
            <person name="Tindall B.J."/>
            <person name="Rohde M."/>
            <person name="Lucas S."/>
            <person name="Han J."/>
            <person name="Lapidus A."/>
            <person name="Cheng J.F."/>
            <person name="Goodwin L."/>
            <person name="Pitluck S."/>
            <person name="Peters L."/>
            <person name="Pati A."/>
            <person name="Mikhailova N."/>
            <person name="Pagani I."/>
            <person name="Teshima H."/>
            <person name="Han C."/>
            <person name="Tapia R."/>
            <person name="Land M."/>
            <person name="Woyke T."/>
            <person name="Klenk H.P."/>
            <person name="Kyrpides N."/>
            <person name="Ivanova N."/>
        </authorList>
    </citation>
    <scope>NUCLEOTIDE SEQUENCE [LARGE SCALE GENOMIC DNA]</scope>
    <source>
        <strain evidence="2">DSM 18323 / JCM 14033 / SH-6</strain>
    </source>
</reference>
<sequence>MVAFLVTVGFVLLVIVAALYDSVQTVREGELKALLVFGEMEAVLEPGLNVVPPFVSKTYPIDPQTMTIDAADDRIAVPSEFESDVQAAADR</sequence>
<accession>F8D9X6</accession>
<dbReference type="Proteomes" id="UP000006794">
    <property type="component" value="Chromosome"/>
</dbReference>
<dbReference type="AlphaFoldDB" id="F8D9X6"/>
<protein>
    <submittedName>
        <fullName evidence="1">Band 7 protein</fullName>
    </submittedName>
</protein>
<dbReference type="STRING" id="797210.Halxa_1122"/>
<dbReference type="EMBL" id="CP002839">
    <property type="protein sequence ID" value="AEH35756.1"/>
    <property type="molecule type" value="Genomic_DNA"/>
</dbReference>
<dbReference type="HOGENOM" id="CLU_2419985_0_0_2"/>
<organism evidence="1 2">
    <name type="scientific">Halopiger xanaduensis (strain DSM 18323 / JCM 14033 / SH-6)</name>
    <dbReference type="NCBI Taxonomy" id="797210"/>
    <lineage>
        <taxon>Archaea</taxon>
        <taxon>Methanobacteriati</taxon>
        <taxon>Methanobacteriota</taxon>
        <taxon>Stenosarchaea group</taxon>
        <taxon>Halobacteria</taxon>
        <taxon>Halobacteriales</taxon>
        <taxon>Natrialbaceae</taxon>
        <taxon>Halopiger</taxon>
    </lineage>
</organism>
<name>F8D9X6_HALXS</name>
<gene>
    <name evidence="1" type="ordered locus">Halxa_1122</name>
</gene>
<evidence type="ECO:0000313" key="1">
    <source>
        <dbReference type="EMBL" id="AEH35756.1"/>
    </source>
</evidence>
<keyword evidence="2" id="KW-1185">Reference proteome</keyword>